<dbReference type="GO" id="GO:0003676">
    <property type="term" value="F:nucleic acid binding"/>
    <property type="evidence" value="ECO:0007669"/>
    <property type="project" value="InterPro"/>
</dbReference>
<dbReference type="AlphaFoldDB" id="A0A2S6C8K2"/>
<keyword evidence="4" id="KW-1185">Reference proteome</keyword>
<evidence type="ECO:0000256" key="1">
    <source>
        <dbReference type="ARBA" id="ARBA00008209"/>
    </source>
</evidence>
<dbReference type="PANTHER" id="PTHR10300">
    <property type="entry name" value="CALCIPRESSIN"/>
    <property type="match status" value="1"/>
</dbReference>
<evidence type="ECO:0008006" key="5">
    <source>
        <dbReference type="Google" id="ProtNLM"/>
    </source>
</evidence>
<dbReference type="Pfam" id="PF04847">
    <property type="entry name" value="Calcipressin"/>
    <property type="match status" value="1"/>
</dbReference>
<comment type="caution">
    <text evidence="3">The sequence shown here is derived from an EMBL/GenBank/DDBJ whole genome shotgun (WGS) entry which is preliminary data.</text>
</comment>
<dbReference type="STRING" id="357750.A0A2S6C8K2"/>
<reference evidence="4" key="1">
    <citation type="journal article" date="2017" name="bioRxiv">
        <title>Conservation of a gene cluster reveals novel cercosporin biosynthetic mechanisms and extends production to the genus Colletotrichum.</title>
        <authorList>
            <person name="de Jonge R."/>
            <person name="Ebert M.K."/>
            <person name="Huitt-Roehl C.R."/>
            <person name="Pal P."/>
            <person name="Suttle J.C."/>
            <person name="Spanner R.E."/>
            <person name="Neubauer J.D."/>
            <person name="Jurick W.M.II."/>
            <person name="Stott K.A."/>
            <person name="Secor G.A."/>
            <person name="Thomma B.P.H.J."/>
            <person name="Van de Peer Y."/>
            <person name="Townsend C.A."/>
            <person name="Bolton M.D."/>
        </authorList>
    </citation>
    <scope>NUCLEOTIDE SEQUENCE [LARGE SCALE GENOMIC DNA]</scope>
    <source>
        <strain evidence="4">CBS538.71</strain>
    </source>
</reference>
<proteinExistence type="inferred from homology"/>
<gene>
    <name evidence="3" type="ORF">CBER1_02106</name>
</gene>
<dbReference type="OrthoDB" id="17212at2759"/>
<name>A0A2S6C8K2_9PEZI</name>
<dbReference type="GO" id="GO:0019722">
    <property type="term" value="P:calcium-mediated signaling"/>
    <property type="evidence" value="ECO:0007669"/>
    <property type="project" value="InterPro"/>
</dbReference>
<comment type="similarity">
    <text evidence="1">Belongs to the RCAN family.</text>
</comment>
<feature type="compositionally biased region" description="Polar residues" evidence="2">
    <location>
        <begin position="304"/>
        <end position="318"/>
    </location>
</feature>
<feature type="compositionally biased region" description="Low complexity" evidence="2">
    <location>
        <begin position="94"/>
        <end position="107"/>
    </location>
</feature>
<dbReference type="FunFam" id="3.30.70.330:FF:000503">
    <property type="entry name" value="Calcineurin binding protein, putative"/>
    <property type="match status" value="1"/>
</dbReference>
<sequence length="329" mass="36008">MHQRPALDNEAQRSTTPNPFDGNFALLYKSKTPSTSPLMYHTTSNTESGQHELSPDPLPGQTPDTDTDSDEQMAAMTMHMSPVPSTGMKRRHSPSLSLDLSSLPSLSQPAQPSNTLLVTNLDAPEIFQAASLESIRAAINQHATIHTFSPLKSFRRIIVSFYTIEDAVNLRQVLDGETVLGNRVRVYFGTETKINPEDQHLQAPQSQKLFFISPPPSPPVGWEMRNEEPPNKEVHADDLAVALSKLHAKPAADQALYDDVDGKTPISPVTVGVGRSRSSTLVYDPQEHGHSPDLPAIAVEDTTDSPLPTTPMDSSKQFVHTARPPVELM</sequence>
<evidence type="ECO:0000313" key="4">
    <source>
        <dbReference type="Proteomes" id="UP000237631"/>
    </source>
</evidence>
<organism evidence="3 4">
    <name type="scientific">Cercospora berteroae</name>
    <dbReference type="NCBI Taxonomy" id="357750"/>
    <lineage>
        <taxon>Eukaryota</taxon>
        <taxon>Fungi</taxon>
        <taxon>Dikarya</taxon>
        <taxon>Ascomycota</taxon>
        <taxon>Pezizomycotina</taxon>
        <taxon>Dothideomycetes</taxon>
        <taxon>Dothideomycetidae</taxon>
        <taxon>Mycosphaerellales</taxon>
        <taxon>Mycosphaerellaceae</taxon>
        <taxon>Cercospora</taxon>
    </lineage>
</organism>
<dbReference type="EMBL" id="PNEN01000526">
    <property type="protein sequence ID" value="PPJ56067.1"/>
    <property type="molecule type" value="Genomic_DNA"/>
</dbReference>
<feature type="region of interest" description="Disordered" evidence="2">
    <location>
        <begin position="81"/>
        <end position="107"/>
    </location>
</feature>
<dbReference type="PANTHER" id="PTHR10300:SF14">
    <property type="entry name" value="PROTEIN SARAH"/>
    <property type="match status" value="1"/>
</dbReference>
<dbReference type="GO" id="GO:0005634">
    <property type="term" value="C:nucleus"/>
    <property type="evidence" value="ECO:0007669"/>
    <property type="project" value="TreeGrafter"/>
</dbReference>
<accession>A0A2S6C8K2</accession>
<dbReference type="InterPro" id="IPR012677">
    <property type="entry name" value="Nucleotide-bd_a/b_plait_sf"/>
</dbReference>
<evidence type="ECO:0000313" key="3">
    <source>
        <dbReference type="EMBL" id="PPJ56067.1"/>
    </source>
</evidence>
<dbReference type="Gene3D" id="3.30.70.330">
    <property type="match status" value="1"/>
</dbReference>
<feature type="compositionally biased region" description="Polar residues" evidence="2">
    <location>
        <begin position="31"/>
        <end position="48"/>
    </location>
</feature>
<dbReference type="Proteomes" id="UP000237631">
    <property type="component" value="Unassembled WGS sequence"/>
</dbReference>
<feature type="region of interest" description="Disordered" evidence="2">
    <location>
        <begin position="284"/>
        <end position="329"/>
    </location>
</feature>
<dbReference type="GO" id="GO:0005737">
    <property type="term" value="C:cytoplasm"/>
    <property type="evidence" value="ECO:0007669"/>
    <property type="project" value="TreeGrafter"/>
</dbReference>
<feature type="compositionally biased region" description="Basic and acidic residues" evidence="2">
    <location>
        <begin position="1"/>
        <end position="11"/>
    </location>
</feature>
<dbReference type="GO" id="GO:0008597">
    <property type="term" value="F:calcium-dependent protein serine/threonine phosphatase regulator activity"/>
    <property type="evidence" value="ECO:0007669"/>
    <property type="project" value="TreeGrafter"/>
</dbReference>
<feature type="region of interest" description="Disordered" evidence="2">
    <location>
        <begin position="1"/>
        <end position="69"/>
    </location>
</feature>
<dbReference type="InterPro" id="IPR006931">
    <property type="entry name" value="Calcipressin"/>
</dbReference>
<protein>
    <recommendedName>
        <fullName evidence="5">Calcipressin</fullName>
    </recommendedName>
</protein>
<dbReference type="InterPro" id="IPR035979">
    <property type="entry name" value="RBD_domain_sf"/>
</dbReference>
<evidence type="ECO:0000256" key="2">
    <source>
        <dbReference type="SAM" id="MobiDB-lite"/>
    </source>
</evidence>
<dbReference type="SUPFAM" id="SSF54928">
    <property type="entry name" value="RNA-binding domain, RBD"/>
    <property type="match status" value="1"/>
</dbReference>